<gene>
    <name evidence="1" type="ORF">SAMN04244572_02369</name>
</gene>
<accession>A0A1H6V6D2</accession>
<dbReference type="RefSeq" id="WP_090731794.1">
    <property type="nucleotide sequence ID" value="NZ_FNYQ01000037.1"/>
</dbReference>
<protein>
    <submittedName>
        <fullName evidence="1">Uncharacterized protein</fullName>
    </submittedName>
</protein>
<proteinExistence type="predicted"/>
<organism evidence="1 2">
    <name type="scientific">Azotobacter beijerinckii</name>
    <dbReference type="NCBI Taxonomy" id="170623"/>
    <lineage>
        <taxon>Bacteria</taxon>
        <taxon>Pseudomonadati</taxon>
        <taxon>Pseudomonadota</taxon>
        <taxon>Gammaproteobacteria</taxon>
        <taxon>Pseudomonadales</taxon>
        <taxon>Pseudomonadaceae</taxon>
        <taxon>Azotobacter</taxon>
    </lineage>
</organism>
<reference evidence="1 2" key="1">
    <citation type="submission" date="2016-10" db="EMBL/GenBank/DDBJ databases">
        <authorList>
            <person name="de Groot N.N."/>
        </authorList>
    </citation>
    <scope>NUCLEOTIDE SEQUENCE [LARGE SCALE GENOMIC DNA]</scope>
    <source>
        <strain evidence="1 2">DSM 373</strain>
    </source>
</reference>
<dbReference type="EMBL" id="FNYQ01000037">
    <property type="protein sequence ID" value="SEI99436.1"/>
    <property type="molecule type" value="Genomic_DNA"/>
</dbReference>
<sequence>MAVYGIEKGELVQLAETLESMLSPELAGWSDFDDLLSGLGMGLYDEVGDAYRLYRRHRYDEAWPEGKLPGVKFMFEVNIDGDNFDVILIGDRLPDYLAVLRLLESLVAADKDAAARAEKMLMDEQRRLGRG</sequence>
<dbReference type="Proteomes" id="UP000199250">
    <property type="component" value="Unassembled WGS sequence"/>
</dbReference>
<evidence type="ECO:0000313" key="2">
    <source>
        <dbReference type="Proteomes" id="UP000199250"/>
    </source>
</evidence>
<dbReference type="OrthoDB" id="7033522at2"/>
<evidence type="ECO:0000313" key="1">
    <source>
        <dbReference type="EMBL" id="SEI99436.1"/>
    </source>
</evidence>
<dbReference type="AlphaFoldDB" id="A0A1H6V6D2"/>
<name>A0A1H6V6D2_9GAMM</name>